<organism evidence="11 12">
    <name type="scientific">Rubritalea tangerina</name>
    <dbReference type="NCBI Taxonomy" id="430798"/>
    <lineage>
        <taxon>Bacteria</taxon>
        <taxon>Pseudomonadati</taxon>
        <taxon>Verrucomicrobiota</taxon>
        <taxon>Verrucomicrobiia</taxon>
        <taxon>Verrucomicrobiales</taxon>
        <taxon>Rubritaleaceae</taxon>
        <taxon>Rubritalea</taxon>
    </lineage>
</organism>
<feature type="domain" description="CN hydrolase" evidence="10">
    <location>
        <begin position="35"/>
        <end position="256"/>
    </location>
</feature>
<comment type="subcellular location">
    <subcellularLocation>
        <location evidence="1">Cell membrane</location>
        <topology evidence="1">Multi-pass membrane protein</topology>
    </subcellularLocation>
</comment>
<dbReference type="InterPro" id="IPR004563">
    <property type="entry name" value="Apolipo_AcylTrfase"/>
</dbReference>
<proteinExistence type="inferred from homology"/>
<keyword evidence="6 9" id="KW-1133">Transmembrane helix</keyword>
<dbReference type="GO" id="GO:0016787">
    <property type="term" value="F:hydrolase activity"/>
    <property type="evidence" value="ECO:0007669"/>
    <property type="project" value="UniProtKB-KW"/>
</dbReference>
<dbReference type="Pfam" id="PF00795">
    <property type="entry name" value="CN_hydrolase"/>
    <property type="match status" value="1"/>
</dbReference>
<sequence length="301" mass="33387">MSVLIVLVNLWVVQRRWRYVGGGGLVLLLLSSVMMPEALEARDRVVKATAVQAEFAGRQRYLDLVGEEVVDFIVLPEYAFSYDVRESKVIWDELKAFAEKRASVMVMGTRTERGDGAWFNTALAMDGDGEIGVHYKNHTVHFFDDGLAGKDAGVVTAGGYQFGMSICFDNDYEDVVRRMTSAGAQFFLVPSLDASHWTLRQHWQHAELFRHRAAENGRWMLVAAGSGVTQLIDLHGNRVSAIEPMTEGAMSVELEALGGLTLYTRFGWMFGWAMLVGTAVFVGFLVVSGAYRKLKSSRSGV</sequence>
<name>A0ABW4ZC95_9BACT</name>
<evidence type="ECO:0000313" key="11">
    <source>
        <dbReference type="EMBL" id="MFD2159618.1"/>
    </source>
</evidence>
<keyword evidence="5 9" id="KW-0812">Transmembrane</keyword>
<dbReference type="PANTHER" id="PTHR38686">
    <property type="entry name" value="APOLIPOPROTEIN N-ACYLTRANSFERASE"/>
    <property type="match status" value="1"/>
</dbReference>
<evidence type="ECO:0000256" key="2">
    <source>
        <dbReference type="ARBA" id="ARBA00010065"/>
    </source>
</evidence>
<keyword evidence="3" id="KW-1003">Cell membrane</keyword>
<evidence type="ECO:0000256" key="6">
    <source>
        <dbReference type="ARBA" id="ARBA00022989"/>
    </source>
</evidence>
<dbReference type="EMBL" id="JBHUJB010000049">
    <property type="protein sequence ID" value="MFD2159618.1"/>
    <property type="molecule type" value="Genomic_DNA"/>
</dbReference>
<reference evidence="12" key="1">
    <citation type="journal article" date="2019" name="Int. J. Syst. Evol. Microbiol.">
        <title>The Global Catalogue of Microorganisms (GCM) 10K type strain sequencing project: providing services to taxonomists for standard genome sequencing and annotation.</title>
        <authorList>
            <consortium name="The Broad Institute Genomics Platform"/>
            <consortium name="The Broad Institute Genome Sequencing Center for Infectious Disease"/>
            <person name="Wu L."/>
            <person name="Ma J."/>
        </authorList>
    </citation>
    <scope>NUCLEOTIDE SEQUENCE [LARGE SCALE GENOMIC DNA]</scope>
    <source>
        <strain evidence="12">CCUG 57942</strain>
    </source>
</reference>
<dbReference type="InterPro" id="IPR036526">
    <property type="entry name" value="C-N_Hydrolase_sf"/>
</dbReference>
<dbReference type="PANTHER" id="PTHR38686:SF1">
    <property type="entry name" value="APOLIPOPROTEIN N-ACYLTRANSFERASE"/>
    <property type="match status" value="1"/>
</dbReference>
<accession>A0ABW4ZC95</accession>
<evidence type="ECO:0000256" key="1">
    <source>
        <dbReference type="ARBA" id="ARBA00004651"/>
    </source>
</evidence>
<evidence type="ECO:0000256" key="5">
    <source>
        <dbReference type="ARBA" id="ARBA00022692"/>
    </source>
</evidence>
<dbReference type="SUPFAM" id="SSF56317">
    <property type="entry name" value="Carbon-nitrogen hydrolase"/>
    <property type="match status" value="1"/>
</dbReference>
<feature type="transmembrane region" description="Helical" evidence="9">
    <location>
        <begin position="270"/>
        <end position="291"/>
    </location>
</feature>
<dbReference type="Proteomes" id="UP001597389">
    <property type="component" value="Unassembled WGS sequence"/>
</dbReference>
<dbReference type="PROSITE" id="PS50263">
    <property type="entry name" value="CN_HYDROLASE"/>
    <property type="match status" value="1"/>
</dbReference>
<evidence type="ECO:0000259" key="10">
    <source>
        <dbReference type="PROSITE" id="PS50263"/>
    </source>
</evidence>
<dbReference type="InterPro" id="IPR003010">
    <property type="entry name" value="C-N_Hydrolase"/>
</dbReference>
<evidence type="ECO:0000256" key="4">
    <source>
        <dbReference type="ARBA" id="ARBA00022679"/>
    </source>
</evidence>
<evidence type="ECO:0000256" key="8">
    <source>
        <dbReference type="ARBA" id="ARBA00023315"/>
    </source>
</evidence>
<keyword evidence="12" id="KW-1185">Reference proteome</keyword>
<dbReference type="Gene3D" id="3.60.110.10">
    <property type="entry name" value="Carbon-nitrogen hydrolase"/>
    <property type="match status" value="1"/>
</dbReference>
<comment type="similarity">
    <text evidence="2">Belongs to the CN hydrolase family. Apolipoprotein N-acyltransferase subfamily.</text>
</comment>
<keyword evidence="11" id="KW-0378">Hydrolase</keyword>
<gene>
    <name evidence="11" type="ORF">ACFSW8_11965</name>
</gene>
<evidence type="ECO:0000256" key="9">
    <source>
        <dbReference type="SAM" id="Phobius"/>
    </source>
</evidence>
<dbReference type="RefSeq" id="WP_377178372.1">
    <property type="nucleotide sequence ID" value="NZ_JBHUJB010000049.1"/>
</dbReference>
<keyword evidence="8" id="KW-0012">Acyltransferase</keyword>
<evidence type="ECO:0000256" key="3">
    <source>
        <dbReference type="ARBA" id="ARBA00022475"/>
    </source>
</evidence>
<comment type="caution">
    <text evidence="11">The sequence shown here is derived from an EMBL/GenBank/DDBJ whole genome shotgun (WGS) entry which is preliminary data.</text>
</comment>
<keyword evidence="4" id="KW-0808">Transferase</keyword>
<protein>
    <submittedName>
        <fullName evidence="11">Nitrilase-related carbon-nitrogen hydrolase</fullName>
    </submittedName>
</protein>
<keyword evidence="7 9" id="KW-0472">Membrane</keyword>
<evidence type="ECO:0000256" key="7">
    <source>
        <dbReference type="ARBA" id="ARBA00023136"/>
    </source>
</evidence>
<evidence type="ECO:0000313" key="12">
    <source>
        <dbReference type="Proteomes" id="UP001597389"/>
    </source>
</evidence>